<comment type="caution">
    <text evidence="1">The sequence shown here is derived from an EMBL/GenBank/DDBJ whole genome shotgun (WGS) entry which is preliminary data.</text>
</comment>
<dbReference type="EMBL" id="SNRW01014655">
    <property type="protein sequence ID" value="KAA6371236.1"/>
    <property type="molecule type" value="Genomic_DNA"/>
</dbReference>
<name>A0A5J4UKQ8_9EUKA</name>
<dbReference type="AlphaFoldDB" id="A0A5J4UKQ8"/>
<sequence>MVYFQDTQQFANKLIKQIYNYNRKQSLDFTHINFQGLEIELYVQEQPFFDWLKRIDNKHGRSFRDNKYGALWWNEDITIPAQRGQISFRLKKLLDLMVMGLDETILNTYTGHARNSKSTNEYYERPSCKIDKQVGELLTTVSNKRGGMRCQQSFMVGYAHAVR</sequence>
<reference evidence="1 2" key="1">
    <citation type="submission" date="2019-03" db="EMBL/GenBank/DDBJ databases">
        <title>Single cell metagenomics reveals metabolic interactions within the superorganism composed of flagellate Streblomastix strix and complex community of Bacteroidetes bacteria on its surface.</title>
        <authorList>
            <person name="Treitli S.C."/>
            <person name="Kolisko M."/>
            <person name="Husnik F."/>
            <person name="Keeling P."/>
            <person name="Hampl V."/>
        </authorList>
    </citation>
    <scope>NUCLEOTIDE SEQUENCE [LARGE SCALE GENOMIC DNA]</scope>
    <source>
        <strain evidence="1">ST1C</strain>
    </source>
</reference>
<gene>
    <name evidence="1" type="ORF">EZS28_033237</name>
</gene>
<organism evidence="1 2">
    <name type="scientific">Streblomastix strix</name>
    <dbReference type="NCBI Taxonomy" id="222440"/>
    <lineage>
        <taxon>Eukaryota</taxon>
        <taxon>Metamonada</taxon>
        <taxon>Preaxostyla</taxon>
        <taxon>Oxymonadida</taxon>
        <taxon>Streblomastigidae</taxon>
        <taxon>Streblomastix</taxon>
    </lineage>
</organism>
<evidence type="ECO:0000313" key="1">
    <source>
        <dbReference type="EMBL" id="KAA6371236.1"/>
    </source>
</evidence>
<dbReference type="Proteomes" id="UP000324800">
    <property type="component" value="Unassembled WGS sequence"/>
</dbReference>
<accession>A0A5J4UKQ8</accession>
<proteinExistence type="predicted"/>
<protein>
    <submittedName>
        <fullName evidence="1">Uncharacterized protein</fullName>
    </submittedName>
</protein>
<evidence type="ECO:0000313" key="2">
    <source>
        <dbReference type="Proteomes" id="UP000324800"/>
    </source>
</evidence>